<organism evidence="6 7">
    <name type="scientific">Gnathostoma spinigerum</name>
    <dbReference type="NCBI Taxonomy" id="75299"/>
    <lineage>
        <taxon>Eukaryota</taxon>
        <taxon>Metazoa</taxon>
        <taxon>Ecdysozoa</taxon>
        <taxon>Nematoda</taxon>
        <taxon>Chromadorea</taxon>
        <taxon>Rhabditida</taxon>
        <taxon>Spirurina</taxon>
        <taxon>Gnathostomatomorpha</taxon>
        <taxon>Gnathostomatoidea</taxon>
        <taxon>Gnathostomatidae</taxon>
        <taxon>Gnathostoma</taxon>
    </lineage>
</organism>
<dbReference type="InterPro" id="IPR036388">
    <property type="entry name" value="WH-like_DNA-bd_sf"/>
</dbReference>
<feature type="compositionally biased region" description="Polar residues" evidence="4">
    <location>
        <begin position="388"/>
        <end position="420"/>
    </location>
</feature>
<keyword evidence="3" id="KW-0539">Nucleus</keyword>
<evidence type="ECO:0000313" key="6">
    <source>
        <dbReference type="EMBL" id="MFH4973424.1"/>
    </source>
</evidence>
<keyword evidence="2 3" id="KW-0238">DNA-binding</keyword>
<keyword evidence="7" id="KW-1185">Reference proteome</keyword>
<evidence type="ECO:0000313" key="7">
    <source>
        <dbReference type="Proteomes" id="UP001608902"/>
    </source>
</evidence>
<dbReference type="Proteomes" id="UP001608902">
    <property type="component" value="Unassembled WGS sequence"/>
</dbReference>
<dbReference type="PANTHER" id="PTHR11849">
    <property type="entry name" value="ETS"/>
    <property type="match status" value="1"/>
</dbReference>
<protein>
    <recommendedName>
        <fullName evidence="5">ETS domain-containing protein</fullName>
    </recommendedName>
</protein>
<dbReference type="PRINTS" id="PR00454">
    <property type="entry name" value="ETSDOMAIN"/>
</dbReference>
<comment type="caution">
    <text evidence="6">The sequence shown here is derived from an EMBL/GenBank/DDBJ whole genome shotgun (WGS) entry which is preliminary data.</text>
</comment>
<dbReference type="Gene3D" id="1.10.10.10">
    <property type="entry name" value="Winged helix-like DNA-binding domain superfamily/Winged helix DNA-binding domain"/>
    <property type="match status" value="1"/>
</dbReference>
<evidence type="ECO:0000256" key="2">
    <source>
        <dbReference type="ARBA" id="ARBA00023125"/>
    </source>
</evidence>
<feature type="domain" description="ETS" evidence="5">
    <location>
        <begin position="45"/>
        <end position="125"/>
    </location>
</feature>
<feature type="compositionally biased region" description="Low complexity" evidence="4">
    <location>
        <begin position="202"/>
        <end position="222"/>
    </location>
</feature>
<dbReference type="GO" id="GO:0005634">
    <property type="term" value="C:nucleus"/>
    <property type="evidence" value="ECO:0007669"/>
    <property type="project" value="UniProtKB-SubCell"/>
</dbReference>
<dbReference type="InterPro" id="IPR000418">
    <property type="entry name" value="Ets_dom"/>
</dbReference>
<comment type="subcellular location">
    <subcellularLocation>
        <location evidence="3">Nucleus</location>
    </subcellularLocation>
</comment>
<dbReference type="PROSITE" id="PS00346">
    <property type="entry name" value="ETS_DOMAIN_2"/>
    <property type="match status" value="1"/>
</dbReference>
<dbReference type="PANTHER" id="PTHR11849:SF133">
    <property type="entry name" value="ETS DOMAIN-CONTAINING PROTEIN"/>
    <property type="match status" value="1"/>
</dbReference>
<reference evidence="6 7" key="1">
    <citation type="submission" date="2024-08" db="EMBL/GenBank/DDBJ databases">
        <title>Gnathostoma spinigerum genome.</title>
        <authorList>
            <person name="Gonzalez-Bertolin B."/>
            <person name="Monzon S."/>
            <person name="Zaballos A."/>
            <person name="Jimenez P."/>
            <person name="Dekumyoy P."/>
            <person name="Varona S."/>
            <person name="Cuesta I."/>
            <person name="Sumanam S."/>
            <person name="Adisakwattana P."/>
            <person name="Gasser R.B."/>
            <person name="Hernandez-Gonzalez A."/>
            <person name="Young N.D."/>
            <person name="Perteguer M.J."/>
        </authorList>
    </citation>
    <scope>NUCLEOTIDE SEQUENCE [LARGE SCALE GENOMIC DNA]</scope>
    <source>
        <strain evidence="6">AL3</strain>
        <tissue evidence="6">Liver</tissue>
    </source>
</reference>
<dbReference type="InterPro" id="IPR046328">
    <property type="entry name" value="ETS_fam"/>
</dbReference>
<comment type="similarity">
    <text evidence="1 3">Belongs to the ETS family.</text>
</comment>
<evidence type="ECO:0000256" key="1">
    <source>
        <dbReference type="ARBA" id="ARBA00005562"/>
    </source>
</evidence>
<dbReference type="PROSITE" id="PS00345">
    <property type="entry name" value="ETS_DOMAIN_1"/>
    <property type="match status" value="1"/>
</dbReference>
<dbReference type="SUPFAM" id="SSF46785">
    <property type="entry name" value="Winged helix' DNA-binding domain"/>
    <property type="match status" value="1"/>
</dbReference>
<dbReference type="PROSITE" id="PS50061">
    <property type="entry name" value="ETS_DOMAIN_3"/>
    <property type="match status" value="1"/>
</dbReference>
<dbReference type="AlphaFoldDB" id="A0ABD6E1G5"/>
<proteinExistence type="inferred from homology"/>
<dbReference type="EMBL" id="JBGFUD010000030">
    <property type="protein sequence ID" value="MFH4973424.1"/>
    <property type="molecule type" value="Genomic_DNA"/>
</dbReference>
<feature type="region of interest" description="Disordered" evidence="4">
    <location>
        <begin position="239"/>
        <end position="260"/>
    </location>
</feature>
<dbReference type="GO" id="GO:0003677">
    <property type="term" value="F:DNA binding"/>
    <property type="evidence" value="ECO:0007669"/>
    <property type="project" value="UniProtKB-KW"/>
</dbReference>
<dbReference type="SMART" id="SM00413">
    <property type="entry name" value="ETS"/>
    <property type="match status" value="1"/>
</dbReference>
<feature type="region of interest" description="Disordered" evidence="4">
    <location>
        <begin position="196"/>
        <end position="222"/>
    </location>
</feature>
<accession>A0ABD6E1G5</accession>
<dbReference type="InterPro" id="IPR036390">
    <property type="entry name" value="WH_DNA-bd_sf"/>
</dbReference>
<name>A0ABD6E1G5_9BILA</name>
<sequence>MKEISASYGSFASETNIGGYSSIDEVNLSSAEKTSNTAPCMDSNVTLWQFLLELLIKGDHPRLIQWTNHEFEFKLLDAEKVAQLWGRRKSKPHMNYDKLSRALRYYYDKNIIKKVIGQKFVYRFATLPDNCIPEVQYAISRSMEGVACESQGFLFKAASGSLAGVRLSNMNPVSSICDGPEDALCVTSSETTKISTPSPVTSMCSPGSVGSSTSSAHSSTHCSNESVLVDNGSLLAARSMESSPPTSTMISSSPSTSQNHPLNNVNNSSNCSVLSVGSRIVALSPPQLRNSNIAPSDCLVAPQIGISRKRKTPTENIVNSAENCDNASNIGGVGECVNVDVGDTTSDGGGGSVCGTSSSSVSSLVAVSSPALPPKSPLTSVSSASKIASCDTSGSNSVSTTNAVESQRITISSTTNTHTPSLKRVKPRPLNLSATRNLSSPPPSLDQSHHNSANSLLVPPSPFLMAAGTGSGNYTATSPLVSQFSQLYAASLSANFMCPTSPFNSLLTTTISPMLALNSPMLKLTPTPNGMQQPIFEFPPNPSRMAAMARAAMMSSPLMPLIGAAMNLNSNSCPSYGRSNFVTRSPESLKTPVVPFPKDF</sequence>
<evidence type="ECO:0000256" key="4">
    <source>
        <dbReference type="SAM" id="MobiDB-lite"/>
    </source>
</evidence>
<dbReference type="Pfam" id="PF00178">
    <property type="entry name" value="Ets"/>
    <property type="match status" value="1"/>
</dbReference>
<evidence type="ECO:0000259" key="5">
    <source>
        <dbReference type="PROSITE" id="PS50061"/>
    </source>
</evidence>
<feature type="region of interest" description="Disordered" evidence="4">
    <location>
        <begin position="388"/>
        <end position="453"/>
    </location>
</feature>
<gene>
    <name evidence="6" type="ORF">AB6A40_000133</name>
</gene>
<evidence type="ECO:0000256" key="3">
    <source>
        <dbReference type="RuleBase" id="RU004019"/>
    </source>
</evidence>